<dbReference type="EMBL" id="JAXCGZ010013273">
    <property type="protein sequence ID" value="KAK7073021.1"/>
    <property type="molecule type" value="Genomic_DNA"/>
</dbReference>
<dbReference type="Proteomes" id="UP001381693">
    <property type="component" value="Unassembled WGS sequence"/>
</dbReference>
<comment type="caution">
    <text evidence="2">The sequence shown here is derived from an EMBL/GenBank/DDBJ whole genome shotgun (WGS) entry which is preliminary data.</text>
</comment>
<dbReference type="AlphaFoldDB" id="A0AAN8WVF8"/>
<reference evidence="2 3" key="1">
    <citation type="submission" date="2023-11" db="EMBL/GenBank/DDBJ databases">
        <title>Halocaridina rubra genome assembly.</title>
        <authorList>
            <person name="Smith C."/>
        </authorList>
    </citation>
    <scope>NUCLEOTIDE SEQUENCE [LARGE SCALE GENOMIC DNA]</scope>
    <source>
        <strain evidence="2">EP-1</strain>
        <tissue evidence="2">Whole</tissue>
    </source>
</reference>
<dbReference type="InterPro" id="IPR032474">
    <property type="entry name" value="Argonaute_N"/>
</dbReference>
<evidence type="ECO:0000259" key="1">
    <source>
        <dbReference type="Pfam" id="PF16486"/>
    </source>
</evidence>
<evidence type="ECO:0000313" key="3">
    <source>
        <dbReference type="Proteomes" id="UP001381693"/>
    </source>
</evidence>
<organism evidence="2 3">
    <name type="scientific">Halocaridina rubra</name>
    <name type="common">Hawaiian red shrimp</name>
    <dbReference type="NCBI Taxonomy" id="373956"/>
    <lineage>
        <taxon>Eukaryota</taxon>
        <taxon>Metazoa</taxon>
        <taxon>Ecdysozoa</taxon>
        <taxon>Arthropoda</taxon>
        <taxon>Crustacea</taxon>
        <taxon>Multicrustacea</taxon>
        <taxon>Malacostraca</taxon>
        <taxon>Eumalacostraca</taxon>
        <taxon>Eucarida</taxon>
        <taxon>Decapoda</taxon>
        <taxon>Pleocyemata</taxon>
        <taxon>Caridea</taxon>
        <taxon>Atyoidea</taxon>
        <taxon>Atyidae</taxon>
        <taxon>Halocaridina</taxon>
    </lineage>
</organism>
<gene>
    <name evidence="2" type="ORF">SK128_015095</name>
</gene>
<evidence type="ECO:0000313" key="2">
    <source>
        <dbReference type="EMBL" id="KAK7073021.1"/>
    </source>
</evidence>
<accession>A0AAN8WVF8</accession>
<name>A0AAN8WVF8_HALRR</name>
<proteinExistence type="predicted"/>
<feature type="domain" description="Protein argonaute N-terminal" evidence="1">
    <location>
        <begin position="23"/>
        <end position="148"/>
    </location>
</feature>
<protein>
    <recommendedName>
        <fullName evidence="1">Protein argonaute N-terminal domain-containing protein</fullName>
    </recommendedName>
</protein>
<keyword evidence="3" id="KW-1185">Reference proteome</keyword>
<dbReference type="Pfam" id="PF16486">
    <property type="entry name" value="ArgoN"/>
    <property type="match status" value="1"/>
</dbReference>
<sequence length="231" mass="26209">MVWKVLPDDPKPPVREGTGTKGRKIALRANFYELDVKSWNKQLVHYDVVIKVPDMGEMEICISKGKKIQIFESLKEQYPHFFKQYNLAYDGMKSAVSTGIIAHFKDGSQKYKVDITNSSGKRKQYEVSLKVVNKTNLTDVRKFLKEKKEFPSTVFQIHRRALGRLSSLHSPASICLCPPQFEIGVIVTHKSANNNNSVTIGTLCAILLLLSAYGNYVPSHPKCQILIHWTE</sequence>